<evidence type="ECO:0000313" key="2">
    <source>
        <dbReference type="Proteomes" id="UP000823847"/>
    </source>
</evidence>
<organism evidence="1 2">
    <name type="scientific">Candidatus Parabacteroides intestinigallinarum</name>
    <dbReference type="NCBI Taxonomy" id="2838722"/>
    <lineage>
        <taxon>Bacteria</taxon>
        <taxon>Pseudomonadati</taxon>
        <taxon>Bacteroidota</taxon>
        <taxon>Bacteroidia</taxon>
        <taxon>Bacteroidales</taxon>
        <taxon>Tannerellaceae</taxon>
        <taxon>Parabacteroides</taxon>
    </lineage>
</organism>
<dbReference type="EMBL" id="DXEN01000043">
    <property type="protein sequence ID" value="HIX86139.1"/>
    <property type="molecule type" value="Genomic_DNA"/>
</dbReference>
<sequence>MTSKKLRMANYELRMVRNMGRWNRPTLSNRLVSLTLHQTVLAPPLSSDLFEV</sequence>
<name>A0A9D2BPA4_9BACT</name>
<gene>
    <name evidence="1" type="ORF">H9848_05985</name>
</gene>
<dbReference type="Proteomes" id="UP000823847">
    <property type="component" value="Unassembled WGS sequence"/>
</dbReference>
<evidence type="ECO:0000313" key="1">
    <source>
        <dbReference type="EMBL" id="HIX86139.1"/>
    </source>
</evidence>
<proteinExistence type="predicted"/>
<dbReference type="AlphaFoldDB" id="A0A9D2BPA4"/>
<reference evidence="1" key="1">
    <citation type="journal article" date="2021" name="PeerJ">
        <title>Extensive microbial diversity within the chicken gut microbiome revealed by metagenomics and culture.</title>
        <authorList>
            <person name="Gilroy R."/>
            <person name="Ravi A."/>
            <person name="Getino M."/>
            <person name="Pursley I."/>
            <person name="Horton D.L."/>
            <person name="Alikhan N.F."/>
            <person name="Baker D."/>
            <person name="Gharbi K."/>
            <person name="Hall N."/>
            <person name="Watson M."/>
            <person name="Adriaenssens E.M."/>
            <person name="Foster-Nyarko E."/>
            <person name="Jarju S."/>
            <person name="Secka A."/>
            <person name="Antonio M."/>
            <person name="Oren A."/>
            <person name="Chaudhuri R.R."/>
            <person name="La Ragione R."/>
            <person name="Hildebrand F."/>
            <person name="Pallen M.J."/>
        </authorList>
    </citation>
    <scope>NUCLEOTIDE SEQUENCE</scope>
    <source>
        <strain evidence="1">ChiHecec2B26-12326</strain>
    </source>
</reference>
<comment type="caution">
    <text evidence="1">The sequence shown here is derived from an EMBL/GenBank/DDBJ whole genome shotgun (WGS) entry which is preliminary data.</text>
</comment>
<accession>A0A9D2BPA4</accession>
<reference evidence="1" key="2">
    <citation type="submission" date="2021-04" db="EMBL/GenBank/DDBJ databases">
        <authorList>
            <person name="Gilroy R."/>
        </authorList>
    </citation>
    <scope>NUCLEOTIDE SEQUENCE</scope>
    <source>
        <strain evidence="1">ChiHecec2B26-12326</strain>
    </source>
</reference>
<protein>
    <submittedName>
        <fullName evidence="1">Uncharacterized protein</fullName>
    </submittedName>
</protein>